<dbReference type="AlphaFoldDB" id="A0A2M9B752"/>
<organism evidence="2 3">
    <name type="scientific">Mumia flava</name>
    <dbReference type="NCBI Taxonomy" id="1348852"/>
    <lineage>
        <taxon>Bacteria</taxon>
        <taxon>Bacillati</taxon>
        <taxon>Actinomycetota</taxon>
        <taxon>Actinomycetes</taxon>
        <taxon>Propionibacteriales</taxon>
        <taxon>Nocardioidaceae</taxon>
        <taxon>Mumia</taxon>
    </lineage>
</organism>
<dbReference type="InterPro" id="IPR018649">
    <property type="entry name" value="SHOCT"/>
</dbReference>
<reference evidence="2 3" key="1">
    <citation type="submission" date="2017-11" db="EMBL/GenBank/DDBJ databases">
        <title>Genomic Encyclopedia of Archaeal and Bacterial Type Strains, Phase II (KMG-II): From Individual Species to Whole Genera.</title>
        <authorList>
            <person name="Goeker M."/>
        </authorList>
    </citation>
    <scope>NUCLEOTIDE SEQUENCE [LARGE SCALE GENOMIC DNA]</scope>
    <source>
        <strain evidence="2 3">DSM 27763</strain>
    </source>
</reference>
<proteinExistence type="predicted"/>
<feature type="domain" description="SHOCT" evidence="1">
    <location>
        <begin position="208"/>
        <end position="235"/>
    </location>
</feature>
<evidence type="ECO:0000313" key="2">
    <source>
        <dbReference type="EMBL" id="PJJ53747.1"/>
    </source>
</evidence>
<keyword evidence="3" id="KW-1185">Reference proteome</keyword>
<protein>
    <submittedName>
        <fullName evidence="2">Putative oligomerization/nucleic acid binding protein</fullName>
    </submittedName>
</protein>
<dbReference type="EMBL" id="PGEZ01000002">
    <property type="protein sequence ID" value="PJJ53747.1"/>
    <property type="molecule type" value="Genomic_DNA"/>
</dbReference>
<dbReference type="Pfam" id="PF09851">
    <property type="entry name" value="SHOCT"/>
    <property type="match status" value="1"/>
</dbReference>
<sequence length="238" mass="24470">MRRQAEDAVAAGALVTSGVFGTSTIEIYENGFVRVASWAEGITGTGPKSIDKNTQYERLRSLKFTPPAQDRVSGVASALEGAVGPAVAGIFKGGKTLIKGSAPGLAMAGVAHLASNDARKSFLTIATDKQIHTLTNQRHNGVMKTSDKGHNEVALALEAAANAVLGVHPSAPQDSATRDALSAAAAGFDADRHAAPPSQPVIGSTVGERIRDLAALHRDGILSDEEFAAAKAKLLGAL</sequence>
<evidence type="ECO:0000259" key="1">
    <source>
        <dbReference type="Pfam" id="PF09851"/>
    </source>
</evidence>
<accession>A0A2M9B752</accession>
<name>A0A2M9B752_9ACTN</name>
<evidence type="ECO:0000313" key="3">
    <source>
        <dbReference type="Proteomes" id="UP000230842"/>
    </source>
</evidence>
<gene>
    <name evidence="2" type="ORF">CLV56_3241</name>
</gene>
<comment type="caution">
    <text evidence="2">The sequence shown here is derived from an EMBL/GenBank/DDBJ whole genome shotgun (WGS) entry which is preliminary data.</text>
</comment>
<dbReference type="Proteomes" id="UP000230842">
    <property type="component" value="Unassembled WGS sequence"/>
</dbReference>